<dbReference type="Proteomes" id="UP000217076">
    <property type="component" value="Unassembled WGS sequence"/>
</dbReference>
<protein>
    <recommendedName>
        <fullName evidence="4">Beta-barrel assembly machine subunit BamF</fullName>
    </recommendedName>
</protein>
<dbReference type="RefSeq" id="WP_245689249.1">
    <property type="nucleotide sequence ID" value="NZ_FNCV01000002.1"/>
</dbReference>
<sequence>MRRSPVLILGGVLVAGLLGGGLTGCSNAKKTLGLERRPPDEFAVVARAPLAVPPEYDLRPPEPGAPRPQEGTTRDQARNTVLGAGGAGYSRNDFSRGEQALLKLAGTDRNVDNIRQVVDRETSALAAESEEFTDRLMFWDDQIPFGAVVDADKESQRIRENQALGRAITTGETPTIERRKKALLEGIF</sequence>
<keyword evidence="3" id="KW-1185">Reference proteome</keyword>
<evidence type="ECO:0000313" key="3">
    <source>
        <dbReference type="Proteomes" id="UP000217076"/>
    </source>
</evidence>
<dbReference type="InterPro" id="IPR021395">
    <property type="entry name" value="DUF3035"/>
</dbReference>
<reference evidence="3" key="1">
    <citation type="submission" date="2016-10" db="EMBL/GenBank/DDBJ databases">
        <authorList>
            <person name="Varghese N."/>
            <person name="Submissions S."/>
        </authorList>
    </citation>
    <scope>NUCLEOTIDE SEQUENCE [LARGE SCALE GENOMIC DNA]</scope>
    <source>
        <strain evidence="3">930I</strain>
    </source>
</reference>
<feature type="region of interest" description="Disordered" evidence="1">
    <location>
        <begin position="53"/>
        <end position="76"/>
    </location>
</feature>
<name>A0A1G7WXU6_9PROT</name>
<dbReference type="PROSITE" id="PS51257">
    <property type="entry name" value="PROKAR_LIPOPROTEIN"/>
    <property type="match status" value="1"/>
</dbReference>
<dbReference type="STRING" id="83401.SAMN05421742_102359"/>
<evidence type="ECO:0000313" key="2">
    <source>
        <dbReference type="EMBL" id="SDG76743.1"/>
    </source>
</evidence>
<evidence type="ECO:0000256" key="1">
    <source>
        <dbReference type="SAM" id="MobiDB-lite"/>
    </source>
</evidence>
<gene>
    <name evidence="2" type="ORF">SAMN05421742_102359</name>
</gene>
<dbReference type="EMBL" id="FNCV01000002">
    <property type="protein sequence ID" value="SDG76743.1"/>
    <property type="molecule type" value="Genomic_DNA"/>
</dbReference>
<dbReference type="AlphaFoldDB" id="A0A1G7WXU6"/>
<evidence type="ECO:0008006" key="4">
    <source>
        <dbReference type="Google" id="ProtNLM"/>
    </source>
</evidence>
<dbReference type="Pfam" id="PF11233">
    <property type="entry name" value="DUF3035"/>
    <property type="match status" value="1"/>
</dbReference>
<proteinExistence type="predicted"/>
<organism evidence="2 3">
    <name type="scientific">Roseospirillum parvum</name>
    <dbReference type="NCBI Taxonomy" id="83401"/>
    <lineage>
        <taxon>Bacteria</taxon>
        <taxon>Pseudomonadati</taxon>
        <taxon>Pseudomonadota</taxon>
        <taxon>Alphaproteobacteria</taxon>
        <taxon>Rhodospirillales</taxon>
        <taxon>Rhodospirillaceae</taxon>
        <taxon>Roseospirillum</taxon>
    </lineage>
</organism>
<accession>A0A1G7WXU6</accession>